<evidence type="ECO:0000256" key="2">
    <source>
        <dbReference type="PROSITE-ProRule" id="PRU00984"/>
    </source>
</evidence>
<dbReference type="EMBL" id="OE181414">
    <property type="protein sequence ID" value="CAD7573109.1"/>
    <property type="molecule type" value="Genomic_DNA"/>
</dbReference>
<dbReference type="Gene3D" id="1.25.40.410">
    <property type="match status" value="1"/>
</dbReference>
<reference evidence="4" key="1">
    <citation type="submission" date="2020-11" db="EMBL/GenBank/DDBJ databases">
        <authorList>
            <person name="Tran Van P."/>
        </authorList>
    </citation>
    <scope>NUCLEOTIDE SEQUENCE</scope>
</reference>
<comment type="similarity">
    <text evidence="2">Belongs to the DOCK family.</text>
</comment>
<dbReference type="GO" id="GO:0007264">
    <property type="term" value="P:small GTPase-mediated signal transduction"/>
    <property type="evidence" value="ECO:0007669"/>
    <property type="project" value="InterPro"/>
</dbReference>
<sequence>MLSSTAEDREIEVRFSVGHEHFVALNLPFGTPFTPSSAPASPSLSVCSSASQSSFISTLIGGDKMSFAELSPAFKQQHFLVGLVLSDLASVLEIPSSFLHSKAVNLVRNLMTCHDCDTRYVEMECKARVAALYLPLLGIIMDNLPQLYGYNSDQQESNGMWMKSNTEEIEPRSGINKSVAMAIAGTSTLHSKSKTPENYSTYQQNHKHDLSSETTRNLLICFLWVIKNVDKNVVKQWWMDLPTQRFQQLLEVLNIAISCFEYKGKKSIKHCAPQNLCKTSDIKSRLEDVILGQGSARSEMIMRRKERNPPSNGWPGDRLRWRKEQMAYRPSLDLPGRPQAEVETDAHIEGNLATEVSFVILDTLEQIVQPTKLGASWPDSVPSMLTSLSTLSLLAHPAGSQLARPCSKLVGFGPDQPPISRLHLTQFPLGFNLTSTTLLKTLDGVKLRKVQNVASQLDNLQCLLGVVLKVLLHALARNQSTCVLQNMFATQRSLVFKFPNLLFDEETEHCADLCLRLLKHCSSSMSSVRSQASASLYLLMRQNFEIGNVKDLVFNLHMILSDTVKMKEFQEDPEMLLDLMYRIAKGYQNSPDLRLTWLANMAQKHMERKNHTEAAMCLVHSAALVAEYLHMLEDQPQLPVGAVGLEMVSPNVLEESAVSDDVLSPEEEGVCLGNYFTESGLVGLLEQAASAFHSDTLYYV</sequence>
<protein>
    <submittedName>
        <fullName evidence="4">(California timema) hypothetical protein</fullName>
    </submittedName>
</protein>
<dbReference type="PANTHER" id="PTHR23317:SF76">
    <property type="entry name" value="LD20667P"/>
    <property type="match status" value="1"/>
</dbReference>
<dbReference type="PROSITE" id="PS51651">
    <property type="entry name" value="DOCKER"/>
    <property type="match status" value="1"/>
</dbReference>
<dbReference type="InterPro" id="IPR043161">
    <property type="entry name" value="DOCK_C_lobe_A"/>
</dbReference>
<dbReference type="GO" id="GO:0005085">
    <property type="term" value="F:guanyl-nucleotide exchange factor activity"/>
    <property type="evidence" value="ECO:0007669"/>
    <property type="project" value="UniProtKB-KW"/>
</dbReference>
<dbReference type="InterPro" id="IPR046769">
    <property type="entry name" value="DOCKER_Lobe_A"/>
</dbReference>
<proteinExistence type="inferred from homology"/>
<dbReference type="InterPro" id="IPR026791">
    <property type="entry name" value="DOCK"/>
</dbReference>
<organism evidence="4">
    <name type="scientific">Timema californicum</name>
    <name type="common">California timema</name>
    <name type="synonym">Walking stick</name>
    <dbReference type="NCBI Taxonomy" id="61474"/>
    <lineage>
        <taxon>Eukaryota</taxon>
        <taxon>Metazoa</taxon>
        <taxon>Ecdysozoa</taxon>
        <taxon>Arthropoda</taxon>
        <taxon>Hexapoda</taxon>
        <taxon>Insecta</taxon>
        <taxon>Pterygota</taxon>
        <taxon>Neoptera</taxon>
        <taxon>Polyneoptera</taxon>
        <taxon>Phasmatodea</taxon>
        <taxon>Timematodea</taxon>
        <taxon>Timematoidea</taxon>
        <taxon>Timematidae</taxon>
        <taxon>Timema</taxon>
    </lineage>
</organism>
<evidence type="ECO:0000313" key="4">
    <source>
        <dbReference type="EMBL" id="CAD7573109.1"/>
    </source>
</evidence>
<dbReference type="AlphaFoldDB" id="A0A7R9J5J1"/>
<evidence type="ECO:0000256" key="1">
    <source>
        <dbReference type="ARBA" id="ARBA00022658"/>
    </source>
</evidence>
<dbReference type="PANTHER" id="PTHR23317">
    <property type="entry name" value="DEDICATOR OF CYTOKINESIS DOCK"/>
    <property type="match status" value="1"/>
</dbReference>
<evidence type="ECO:0000259" key="3">
    <source>
        <dbReference type="PROSITE" id="PS51651"/>
    </source>
</evidence>
<keyword evidence="1" id="KW-0344">Guanine-nucleotide releasing factor</keyword>
<gene>
    <name evidence="4" type="ORF">TCMB3V08_LOCUS5750</name>
</gene>
<dbReference type="InterPro" id="IPR027357">
    <property type="entry name" value="DOCKER_dom"/>
</dbReference>
<dbReference type="Pfam" id="PF06920">
    <property type="entry name" value="DHR-2_Lobe_A"/>
    <property type="match status" value="1"/>
</dbReference>
<name>A0A7R9J5J1_TIMCA</name>
<accession>A0A7R9J5J1</accession>
<feature type="domain" description="DOCKER" evidence="3">
    <location>
        <begin position="585"/>
        <end position="700"/>
    </location>
</feature>